<comment type="caution">
    <text evidence="1">The sequence shown here is derived from an EMBL/GenBank/DDBJ whole genome shotgun (WGS) entry which is preliminary data.</text>
</comment>
<dbReference type="EMBL" id="NMQI01000126">
    <property type="protein sequence ID" value="PMB46366.1"/>
    <property type="molecule type" value="Genomic_DNA"/>
</dbReference>
<evidence type="ECO:0000313" key="2">
    <source>
        <dbReference type="Proteomes" id="UP000234966"/>
    </source>
</evidence>
<dbReference type="Proteomes" id="UP000234966">
    <property type="component" value="Unassembled WGS sequence"/>
</dbReference>
<dbReference type="RefSeq" id="WP_219724873.1">
    <property type="nucleotide sequence ID" value="NZ_NMQI01000126.1"/>
</dbReference>
<proteinExistence type="predicted"/>
<protein>
    <submittedName>
        <fullName evidence="1">Uncharacterized protein</fullName>
    </submittedName>
</protein>
<dbReference type="AlphaFoldDB" id="A0A2N6MHZ0"/>
<reference evidence="1 2" key="1">
    <citation type="submission" date="2017-07" db="EMBL/GenBank/DDBJ databases">
        <title>Genomes of Fischerella (Mastigocladus) sp. strains.</title>
        <authorList>
            <person name="Miller S.R."/>
        </authorList>
    </citation>
    <scope>NUCLEOTIDE SEQUENCE [LARGE SCALE GENOMIC DNA]</scope>
    <source>
        <strain evidence="1 2">CCMEE 5330</strain>
    </source>
</reference>
<gene>
    <name evidence="1" type="ORF">CEN41_05940</name>
</gene>
<name>A0A2N6MHZ0_9CYAN</name>
<evidence type="ECO:0000313" key="1">
    <source>
        <dbReference type="EMBL" id="PMB46366.1"/>
    </source>
</evidence>
<sequence>HQLEKTIEGDMQLKLAELADFCLADIYDFAQKQGREETKRIHEVVYKFGITDPIITEKITQYLETKGCIAVADSYTKAIDVRITPFGVTTVESGGLTGLIPQYRREPWVFLARQPNMTR</sequence>
<feature type="non-terminal residue" evidence="1">
    <location>
        <position position="1"/>
    </location>
</feature>
<accession>A0A2N6MHZ0</accession>
<organism evidence="1 2">
    <name type="scientific">Fischerella thermalis CCMEE 5330</name>
    <dbReference type="NCBI Taxonomy" id="2019670"/>
    <lineage>
        <taxon>Bacteria</taxon>
        <taxon>Bacillati</taxon>
        <taxon>Cyanobacteriota</taxon>
        <taxon>Cyanophyceae</taxon>
        <taxon>Nostocales</taxon>
        <taxon>Hapalosiphonaceae</taxon>
        <taxon>Fischerella</taxon>
    </lineage>
</organism>